<evidence type="ECO:0000313" key="2">
    <source>
        <dbReference type="EMBL" id="MPN00607.1"/>
    </source>
</evidence>
<dbReference type="AlphaFoldDB" id="A0A645EFT2"/>
<proteinExistence type="predicted"/>
<organism evidence="2">
    <name type="scientific">bioreactor metagenome</name>
    <dbReference type="NCBI Taxonomy" id="1076179"/>
    <lineage>
        <taxon>unclassified sequences</taxon>
        <taxon>metagenomes</taxon>
        <taxon>ecological metagenomes</taxon>
    </lineage>
</organism>
<feature type="compositionally biased region" description="Basic and acidic residues" evidence="1">
    <location>
        <begin position="105"/>
        <end position="120"/>
    </location>
</feature>
<sequence>MPRFGKQRAEQHNHIGHTVSSHIQAVRRVADHLLNKHVVARICDPPEHAGRDQRHGVTQHFAQQLPVKMRQPQIAVQPGRQKQKQRRAKIRRRGGQHIPGNAPVKARDKQHDKKQVQYCI</sequence>
<feature type="region of interest" description="Disordered" evidence="1">
    <location>
        <begin position="1"/>
        <end position="20"/>
    </location>
</feature>
<accession>A0A645EFT2</accession>
<feature type="compositionally biased region" description="Basic residues" evidence="1">
    <location>
        <begin position="81"/>
        <end position="95"/>
    </location>
</feature>
<gene>
    <name evidence="2" type="ORF">SDC9_147803</name>
</gene>
<reference evidence="2" key="1">
    <citation type="submission" date="2019-08" db="EMBL/GenBank/DDBJ databases">
        <authorList>
            <person name="Kucharzyk K."/>
            <person name="Murdoch R.W."/>
            <person name="Higgins S."/>
            <person name="Loffler F."/>
        </authorList>
    </citation>
    <scope>NUCLEOTIDE SEQUENCE</scope>
</reference>
<comment type="caution">
    <text evidence="2">The sequence shown here is derived from an EMBL/GenBank/DDBJ whole genome shotgun (WGS) entry which is preliminary data.</text>
</comment>
<evidence type="ECO:0000256" key="1">
    <source>
        <dbReference type="SAM" id="MobiDB-lite"/>
    </source>
</evidence>
<name>A0A645EFT2_9ZZZZ</name>
<feature type="region of interest" description="Disordered" evidence="1">
    <location>
        <begin position="72"/>
        <end position="120"/>
    </location>
</feature>
<dbReference type="EMBL" id="VSSQ01046638">
    <property type="protein sequence ID" value="MPN00607.1"/>
    <property type="molecule type" value="Genomic_DNA"/>
</dbReference>
<protein>
    <submittedName>
        <fullName evidence="2">Uncharacterized protein</fullName>
    </submittedName>
</protein>